<dbReference type="FunFam" id="3.40.1810.10:FF:000024">
    <property type="entry name" value="Agamous-like MADS-box protein AGL80"/>
    <property type="match status" value="1"/>
</dbReference>
<keyword evidence="2" id="KW-0805">Transcription regulation</keyword>
<dbReference type="GO" id="GO:0000978">
    <property type="term" value="F:RNA polymerase II cis-regulatory region sequence-specific DNA binding"/>
    <property type="evidence" value="ECO:0000318"/>
    <property type="project" value="GO_Central"/>
</dbReference>
<dbReference type="GeneID" id="104596890"/>
<dbReference type="SMART" id="SM00432">
    <property type="entry name" value="MADS"/>
    <property type="match status" value="1"/>
</dbReference>
<proteinExistence type="predicted"/>
<dbReference type="InterPro" id="IPR050142">
    <property type="entry name" value="MADS-box/MEF2_TF"/>
</dbReference>
<dbReference type="PRINTS" id="PR00404">
    <property type="entry name" value="MADSDOMAIN"/>
</dbReference>
<dbReference type="PANTHER" id="PTHR48019">
    <property type="entry name" value="SERUM RESPONSE FACTOR HOMOLOG"/>
    <property type="match status" value="1"/>
</dbReference>
<evidence type="ECO:0000256" key="5">
    <source>
        <dbReference type="ARBA" id="ARBA00023242"/>
    </source>
</evidence>
<dbReference type="PROSITE" id="PS50066">
    <property type="entry name" value="MADS_BOX_2"/>
    <property type="match status" value="1"/>
</dbReference>
<sequence>MARGSGGPRGKVKLEQIADPCNRKTSFKKRKKNLFKKVQELGSLCGVSACAIIYGPYDTKPDVWPSPQDACQVLSRFHTMPDMEKRRRMMNQEEFLRQSIHRLKRMLERKKKKNRVNEMTLLMNQSLAGKDLQSMSVEDLNDMARLVDEKMKLIDERIQQLRKTASQHIGVDERSVWRPEAKEKRGSEVSMVIEALQRKNWFMEDMKPSGQDHRGGDDQTVVPHVGTGSQFPVRELKFI</sequence>
<evidence type="ECO:0000313" key="6">
    <source>
        <dbReference type="Proteomes" id="UP000189703"/>
    </source>
</evidence>
<dbReference type="Pfam" id="PF00319">
    <property type="entry name" value="SRF-TF"/>
    <property type="match status" value="1"/>
</dbReference>
<dbReference type="InterPro" id="IPR002100">
    <property type="entry name" value="TF_MADSbox"/>
</dbReference>
<dbReference type="OrthoDB" id="779403at2759"/>
<dbReference type="FunCoup" id="A0A1U8A441">
    <property type="interactions" value="77"/>
</dbReference>
<organism evidence="6 7">
    <name type="scientific">Nelumbo nucifera</name>
    <name type="common">Sacred lotus</name>
    <dbReference type="NCBI Taxonomy" id="4432"/>
    <lineage>
        <taxon>Eukaryota</taxon>
        <taxon>Viridiplantae</taxon>
        <taxon>Streptophyta</taxon>
        <taxon>Embryophyta</taxon>
        <taxon>Tracheophyta</taxon>
        <taxon>Spermatophyta</taxon>
        <taxon>Magnoliopsida</taxon>
        <taxon>Proteales</taxon>
        <taxon>Nelumbonaceae</taxon>
        <taxon>Nelumbo</taxon>
    </lineage>
</organism>
<dbReference type="AlphaFoldDB" id="A0A1U8A441"/>
<keyword evidence="6" id="KW-1185">Reference proteome</keyword>
<dbReference type="OMA" id="ILHERMN"/>
<evidence type="ECO:0000256" key="1">
    <source>
        <dbReference type="ARBA" id="ARBA00004123"/>
    </source>
</evidence>
<evidence type="ECO:0000256" key="4">
    <source>
        <dbReference type="ARBA" id="ARBA00023163"/>
    </source>
</evidence>
<dbReference type="SUPFAM" id="SSF55455">
    <property type="entry name" value="SRF-like"/>
    <property type="match status" value="1"/>
</dbReference>
<dbReference type="KEGG" id="nnu:104596890"/>
<name>A0A1U8A441_NELNU</name>
<keyword evidence="4" id="KW-0804">Transcription</keyword>
<accession>A0A1U8A441</accession>
<dbReference type="Gene3D" id="3.40.1810.10">
    <property type="entry name" value="Transcription factor, MADS-box"/>
    <property type="match status" value="1"/>
</dbReference>
<keyword evidence="3" id="KW-0238">DNA-binding</keyword>
<protein>
    <submittedName>
        <fullName evidence="7">Agamous-like MADS-box protein AGL80</fullName>
    </submittedName>
</protein>
<dbReference type="InterPro" id="IPR036879">
    <property type="entry name" value="TF_MADSbox_sf"/>
</dbReference>
<dbReference type="eggNOG" id="KOG0014">
    <property type="taxonomic scope" value="Eukaryota"/>
</dbReference>
<evidence type="ECO:0000313" key="7">
    <source>
        <dbReference type="RefSeq" id="XP_010256511.1"/>
    </source>
</evidence>
<reference evidence="7" key="1">
    <citation type="submission" date="2025-08" db="UniProtKB">
        <authorList>
            <consortium name="RefSeq"/>
        </authorList>
    </citation>
    <scope>IDENTIFICATION</scope>
</reference>
<dbReference type="GO" id="GO:0005634">
    <property type="term" value="C:nucleus"/>
    <property type="evidence" value="ECO:0007669"/>
    <property type="project" value="UniProtKB-SubCell"/>
</dbReference>
<keyword evidence="5" id="KW-0539">Nucleus</keyword>
<dbReference type="GO" id="GO:0000981">
    <property type="term" value="F:DNA-binding transcription factor activity, RNA polymerase II-specific"/>
    <property type="evidence" value="ECO:0000318"/>
    <property type="project" value="GO_Central"/>
</dbReference>
<dbReference type="GO" id="GO:0046983">
    <property type="term" value="F:protein dimerization activity"/>
    <property type="evidence" value="ECO:0007669"/>
    <property type="project" value="InterPro"/>
</dbReference>
<comment type="subcellular location">
    <subcellularLocation>
        <location evidence="1">Nucleus</location>
    </subcellularLocation>
</comment>
<dbReference type="Proteomes" id="UP000189703">
    <property type="component" value="Unplaced"/>
</dbReference>
<evidence type="ECO:0000256" key="3">
    <source>
        <dbReference type="ARBA" id="ARBA00023125"/>
    </source>
</evidence>
<evidence type="ECO:0000256" key="2">
    <source>
        <dbReference type="ARBA" id="ARBA00023015"/>
    </source>
</evidence>
<gene>
    <name evidence="7" type="primary">LOC104596890</name>
</gene>
<dbReference type="RefSeq" id="XP_010256511.1">
    <property type="nucleotide sequence ID" value="XM_010258209.1"/>
</dbReference>
<dbReference type="GO" id="GO:0006357">
    <property type="term" value="P:regulation of transcription by RNA polymerase II"/>
    <property type="evidence" value="ECO:0000318"/>
    <property type="project" value="GO_Central"/>
</dbReference>